<dbReference type="AlphaFoldDB" id="A0A0F9RAA7"/>
<evidence type="ECO:0000313" key="2">
    <source>
        <dbReference type="EMBL" id="KKN14318.1"/>
    </source>
</evidence>
<dbReference type="InterPro" id="IPR004843">
    <property type="entry name" value="Calcineurin-like_PHP"/>
</dbReference>
<dbReference type="PANTHER" id="PTHR37844:SF2">
    <property type="entry name" value="SER_THR PROTEIN PHOSPHATASE SUPERFAMILY (AFU_ORTHOLOGUE AFUA_1G14840)"/>
    <property type="match status" value="1"/>
</dbReference>
<dbReference type="EMBL" id="LAZR01003829">
    <property type="protein sequence ID" value="KKN14318.1"/>
    <property type="molecule type" value="Genomic_DNA"/>
</dbReference>
<accession>A0A0F9RAA7</accession>
<gene>
    <name evidence="2" type="ORF">LCGC14_0997400</name>
</gene>
<name>A0A0F9RAA7_9ZZZZ</name>
<protein>
    <recommendedName>
        <fullName evidence="1">Calcineurin-like phosphoesterase domain-containing protein</fullName>
    </recommendedName>
</protein>
<sequence>MKIQFCSDLHLEMRKDYQLPTTDAHVIVLAGDIHVGIKAIEFAISEAQRQNKPVLFIAGNHEFYNHDYSEVLDKFRAVADSCALVHFLENNEVVIDGVRFLGCTMWTDYKGSGHEHQQFTMAYIGNALNDHRVIRNTYRAFSPADALAIHKESRAWLQMKLAEPFTEKTVVITHHGPSILTQHKRYEYSAISSAFLSNLDELVEQADLWIYGHSHSNIDEMLGKCRVVSNQMGYPSEGMNGDHFLSDYQSNWVIEL</sequence>
<dbReference type="SUPFAM" id="SSF56300">
    <property type="entry name" value="Metallo-dependent phosphatases"/>
    <property type="match status" value="1"/>
</dbReference>
<feature type="domain" description="Calcineurin-like phosphoesterase" evidence="1">
    <location>
        <begin position="1"/>
        <end position="216"/>
    </location>
</feature>
<dbReference type="PANTHER" id="PTHR37844">
    <property type="entry name" value="SER/THR PROTEIN PHOSPHATASE SUPERFAMILY (AFU_ORTHOLOGUE AFUA_1G14840)"/>
    <property type="match status" value="1"/>
</dbReference>
<dbReference type="Pfam" id="PF00149">
    <property type="entry name" value="Metallophos"/>
    <property type="match status" value="1"/>
</dbReference>
<evidence type="ECO:0000259" key="1">
    <source>
        <dbReference type="Pfam" id="PF00149"/>
    </source>
</evidence>
<dbReference type="InterPro" id="IPR029052">
    <property type="entry name" value="Metallo-depent_PP-like"/>
</dbReference>
<proteinExistence type="predicted"/>
<dbReference type="GO" id="GO:0016787">
    <property type="term" value="F:hydrolase activity"/>
    <property type="evidence" value="ECO:0007669"/>
    <property type="project" value="InterPro"/>
</dbReference>
<comment type="caution">
    <text evidence="2">The sequence shown here is derived from an EMBL/GenBank/DDBJ whole genome shotgun (WGS) entry which is preliminary data.</text>
</comment>
<dbReference type="Gene3D" id="3.60.21.10">
    <property type="match status" value="1"/>
</dbReference>
<reference evidence="2" key="1">
    <citation type="journal article" date="2015" name="Nature">
        <title>Complex archaea that bridge the gap between prokaryotes and eukaryotes.</title>
        <authorList>
            <person name="Spang A."/>
            <person name="Saw J.H."/>
            <person name="Jorgensen S.L."/>
            <person name="Zaremba-Niedzwiedzka K."/>
            <person name="Martijn J."/>
            <person name="Lind A.E."/>
            <person name="van Eijk R."/>
            <person name="Schleper C."/>
            <person name="Guy L."/>
            <person name="Ettema T.J."/>
        </authorList>
    </citation>
    <scope>NUCLEOTIDE SEQUENCE</scope>
</reference>
<organism evidence="2">
    <name type="scientific">marine sediment metagenome</name>
    <dbReference type="NCBI Taxonomy" id="412755"/>
    <lineage>
        <taxon>unclassified sequences</taxon>
        <taxon>metagenomes</taxon>
        <taxon>ecological metagenomes</taxon>
    </lineage>
</organism>